<dbReference type="SUPFAM" id="SSF46955">
    <property type="entry name" value="Putative DNA-binding domain"/>
    <property type="match status" value="1"/>
</dbReference>
<dbReference type="InterPro" id="IPR036388">
    <property type="entry name" value="WH-like_DNA-bd_sf"/>
</dbReference>
<evidence type="ECO:0000313" key="3">
    <source>
        <dbReference type="Proteomes" id="UP000611554"/>
    </source>
</evidence>
<proteinExistence type="predicted"/>
<dbReference type="Pfam" id="PF12728">
    <property type="entry name" value="HTH_17"/>
    <property type="match status" value="1"/>
</dbReference>
<protein>
    <recommendedName>
        <fullName evidence="1">Helix-turn-helix domain-containing protein</fullName>
    </recommendedName>
</protein>
<name>A0ABQ2RBL2_9ACTN</name>
<dbReference type="InterPro" id="IPR009061">
    <property type="entry name" value="DNA-bd_dom_put_sf"/>
</dbReference>
<evidence type="ECO:0000259" key="1">
    <source>
        <dbReference type="Pfam" id="PF12728"/>
    </source>
</evidence>
<gene>
    <name evidence="2" type="ORF">GCM10010140_62490</name>
</gene>
<dbReference type="Proteomes" id="UP000611554">
    <property type="component" value="Unassembled WGS sequence"/>
</dbReference>
<sequence length="65" mass="7249">MGSERLWSHEETATFLDVSPWTLHKWNSAGTGPKSYKLGKHRKYAPQDVYAWLETRASVSGGVAA</sequence>
<dbReference type="Gene3D" id="1.10.10.10">
    <property type="entry name" value="Winged helix-like DNA-binding domain superfamily/Winged helix DNA-binding domain"/>
    <property type="match status" value="1"/>
</dbReference>
<feature type="domain" description="Helix-turn-helix" evidence="1">
    <location>
        <begin position="10"/>
        <end position="56"/>
    </location>
</feature>
<dbReference type="EMBL" id="BMQJ01000019">
    <property type="protein sequence ID" value="GGQ23707.1"/>
    <property type="molecule type" value="Genomic_DNA"/>
</dbReference>
<organism evidence="2 3">
    <name type="scientific">Streptosporangium pseudovulgare</name>
    <dbReference type="NCBI Taxonomy" id="35765"/>
    <lineage>
        <taxon>Bacteria</taxon>
        <taxon>Bacillati</taxon>
        <taxon>Actinomycetota</taxon>
        <taxon>Actinomycetes</taxon>
        <taxon>Streptosporangiales</taxon>
        <taxon>Streptosporangiaceae</taxon>
        <taxon>Streptosporangium</taxon>
    </lineage>
</organism>
<dbReference type="InterPro" id="IPR041657">
    <property type="entry name" value="HTH_17"/>
</dbReference>
<reference evidence="3" key="1">
    <citation type="journal article" date="2019" name="Int. J. Syst. Evol. Microbiol.">
        <title>The Global Catalogue of Microorganisms (GCM) 10K type strain sequencing project: providing services to taxonomists for standard genome sequencing and annotation.</title>
        <authorList>
            <consortium name="The Broad Institute Genomics Platform"/>
            <consortium name="The Broad Institute Genome Sequencing Center for Infectious Disease"/>
            <person name="Wu L."/>
            <person name="Ma J."/>
        </authorList>
    </citation>
    <scope>NUCLEOTIDE SEQUENCE [LARGE SCALE GENOMIC DNA]</scope>
    <source>
        <strain evidence="3">JCM 3115</strain>
    </source>
</reference>
<evidence type="ECO:0000313" key="2">
    <source>
        <dbReference type="EMBL" id="GGQ23707.1"/>
    </source>
</evidence>
<accession>A0ABQ2RBL2</accession>
<comment type="caution">
    <text evidence="2">The sequence shown here is derived from an EMBL/GenBank/DDBJ whole genome shotgun (WGS) entry which is preliminary data.</text>
</comment>
<keyword evidence="3" id="KW-1185">Reference proteome</keyword>